<evidence type="ECO:0000313" key="7">
    <source>
        <dbReference type="EMBL" id="RZT89497.1"/>
    </source>
</evidence>
<accession>A0ABY0IQW2</accession>
<protein>
    <submittedName>
        <fullName evidence="7">Cytochrome c553</fullName>
    </submittedName>
</protein>
<evidence type="ECO:0000256" key="1">
    <source>
        <dbReference type="ARBA" id="ARBA00022617"/>
    </source>
</evidence>
<sequence>MRKLITPLLSGLLLLPALLPLSAQAVDGSDIMQKGGANPAAMPCITCHGTDGKGMAAAGFPRLAGLPEAYIAKQLADFKAGRRENAVMQPIAQSLTPEEVAAVAKAYAELPKVNIKPGPVERPQPGSGAWIALRGAWERNIPECTLCHGPAGVGVGDTFPPLAGQSALYIENQLKAWRGTKAVAATRKTKAVAAVPPSRRNDPNGLMAHIAVDLSEAEIKAVSDYFAGLGESKEAFDESQHRLR</sequence>
<dbReference type="PROSITE" id="PS51007">
    <property type="entry name" value="CYTC"/>
    <property type="match status" value="2"/>
</dbReference>
<keyword evidence="3 4" id="KW-0408">Iron</keyword>
<keyword evidence="2 4" id="KW-0479">Metal-binding</keyword>
<reference evidence="7 8" key="1">
    <citation type="submission" date="2019-02" db="EMBL/GenBank/DDBJ databases">
        <title>Genomic Encyclopedia of Type Strains, Phase IV (KMG-IV): sequencing the most valuable type-strain genomes for metagenomic binning, comparative biology and taxonomic classification.</title>
        <authorList>
            <person name="Goeker M."/>
        </authorList>
    </citation>
    <scope>NUCLEOTIDE SEQUENCE [LARGE SCALE GENOMIC DNA]</scope>
    <source>
        <strain evidence="7 8">DSM 21223</strain>
    </source>
</reference>
<proteinExistence type="predicted"/>
<keyword evidence="1 4" id="KW-0349">Heme</keyword>
<dbReference type="Gene3D" id="1.10.760.10">
    <property type="entry name" value="Cytochrome c-like domain"/>
    <property type="match status" value="2"/>
</dbReference>
<feature type="chain" id="PRO_5046642039" evidence="5">
    <location>
        <begin position="26"/>
        <end position="244"/>
    </location>
</feature>
<dbReference type="PIRSF" id="PIRSF000005">
    <property type="entry name" value="Cytochrome_c4"/>
    <property type="match status" value="1"/>
</dbReference>
<dbReference type="InterPro" id="IPR009056">
    <property type="entry name" value="Cyt_c-like_dom"/>
</dbReference>
<feature type="signal peptide" evidence="5">
    <location>
        <begin position="1"/>
        <end position="25"/>
    </location>
</feature>
<feature type="domain" description="Cytochrome c" evidence="6">
    <location>
        <begin position="121"/>
        <end position="230"/>
    </location>
</feature>
<keyword evidence="8" id="KW-1185">Reference proteome</keyword>
<dbReference type="SUPFAM" id="SSF46626">
    <property type="entry name" value="Cytochrome c"/>
    <property type="match status" value="2"/>
</dbReference>
<evidence type="ECO:0000256" key="3">
    <source>
        <dbReference type="ARBA" id="ARBA00023004"/>
    </source>
</evidence>
<dbReference type="PANTHER" id="PTHR33751">
    <property type="entry name" value="CBB3-TYPE CYTOCHROME C OXIDASE SUBUNIT FIXP"/>
    <property type="match status" value="1"/>
</dbReference>
<dbReference type="InterPro" id="IPR036909">
    <property type="entry name" value="Cyt_c-like_dom_sf"/>
</dbReference>
<evidence type="ECO:0000313" key="8">
    <source>
        <dbReference type="Proteomes" id="UP000292136"/>
    </source>
</evidence>
<gene>
    <name evidence="7" type="ORF">EV678_0283</name>
</gene>
<organism evidence="7 8">
    <name type="scientific">Azospira oryzae</name>
    <dbReference type="NCBI Taxonomy" id="146939"/>
    <lineage>
        <taxon>Bacteria</taxon>
        <taxon>Pseudomonadati</taxon>
        <taxon>Pseudomonadota</taxon>
        <taxon>Betaproteobacteria</taxon>
        <taxon>Rhodocyclales</taxon>
        <taxon>Rhodocyclaceae</taxon>
        <taxon>Azospira</taxon>
    </lineage>
</organism>
<dbReference type="Proteomes" id="UP000292136">
    <property type="component" value="Unassembled WGS sequence"/>
</dbReference>
<dbReference type="InterPro" id="IPR050597">
    <property type="entry name" value="Cytochrome_c_Oxidase_Subunit"/>
</dbReference>
<keyword evidence="5" id="KW-0732">Signal</keyword>
<dbReference type="PANTHER" id="PTHR33751:SF11">
    <property type="entry name" value="BLL4483 PROTEIN"/>
    <property type="match status" value="1"/>
</dbReference>
<evidence type="ECO:0000259" key="6">
    <source>
        <dbReference type="PROSITE" id="PS51007"/>
    </source>
</evidence>
<evidence type="ECO:0000256" key="5">
    <source>
        <dbReference type="SAM" id="SignalP"/>
    </source>
</evidence>
<evidence type="ECO:0000256" key="2">
    <source>
        <dbReference type="ARBA" id="ARBA00022723"/>
    </source>
</evidence>
<dbReference type="InterPro" id="IPR024167">
    <property type="entry name" value="Cytochrome_c4-like"/>
</dbReference>
<comment type="caution">
    <text evidence="7">The sequence shown here is derived from an EMBL/GenBank/DDBJ whole genome shotgun (WGS) entry which is preliminary data.</text>
</comment>
<dbReference type="RefSeq" id="WP_130458244.1">
    <property type="nucleotide sequence ID" value="NZ_SHKM01000001.1"/>
</dbReference>
<dbReference type="Pfam" id="PF00034">
    <property type="entry name" value="Cytochrom_C"/>
    <property type="match status" value="2"/>
</dbReference>
<dbReference type="EMBL" id="SHKM01000001">
    <property type="protein sequence ID" value="RZT89497.1"/>
    <property type="molecule type" value="Genomic_DNA"/>
</dbReference>
<evidence type="ECO:0000256" key="4">
    <source>
        <dbReference type="PROSITE-ProRule" id="PRU00433"/>
    </source>
</evidence>
<feature type="domain" description="Cytochrome c" evidence="6">
    <location>
        <begin position="23"/>
        <end position="111"/>
    </location>
</feature>
<name>A0ABY0IQW2_9RHOO</name>